<dbReference type="Proteomes" id="UP000479190">
    <property type="component" value="Unassembled WGS sequence"/>
</dbReference>
<dbReference type="EMBL" id="CADCXV010001472">
    <property type="protein sequence ID" value="CAB0044594.1"/>
    <property type="molecule type" value="Genomic_DNA"/>
</dbReference>
<proteinExistence type="predicted"/>
<evidence type="ECO:0000313" key="1">
    <source>
        <dbReference type="EMBL" id="CAB0044594.1"/>
    </source>
</evidence>
<accession>A0A6H5J3H1</accession>
<reference evidence="1 2" key="1">
    <citation type="submission" date="2020-02" db="EMBL/GenBank/DDBJ databases">
        <authorList>
            <person name="Ferguson B K."/>
        </authorList>
    </citation>
    <scope>NUCLEOTIDE SEQUENCE [LARGE SCALE GENOMIC DNA]</scope>
</reference>
<evidence type="ECO:0000313" key="2">
    <source>
        <dbReference type="Proteomes" id="UP000479190"/>
    </source>
</evidence>
<organism evidence="1 2">
    <name type="scientific">Trichogramma brassicae</name>
    <dbReference type="NCBI Taxonomy" id="86971"/>
    <lineage>
        <taxon>Eukaryota</taxon>
        <taxon>Metazoa</taxon>
        <taxon>Ecdysozoa</taxon>
        <taxon>Arthropoda</taxon>
        <taxon>Hexapoda</taxon>
        <taxon>Insecta</taxon>
        <taxon>Pterygota</taxon>
        <taxon>Neoptera</taxon>
        <taxon>Endopterygota</taxon>
        <taxon>Hymenoptera</taxon>
        <taxon>Apocrita</taxon>
        <taxon>Proctotrupomorpha</taxon>
        <taxon>Chalcidoidea</taxon>
        <taxon>Trichogrammatidae</taxon>
        <taxon>Trichogramma</taxon>
    </lineage>
</organism>
<protein>
    <submittedName>
        <fullName evidence="1">Uncharacterized protein</fullName>
    </submittedName>
</protein>
<dbReference type="AlphaFoldDB" id="A0A6H5J3H1"/>
<gene>
    <name evidence="1" type="ORF">TBRA_LOCUS16182</name>
</gene>
<name>A0A6H5J3H1_9HYME</name>
<sequence length="78" mass="9220">MKIRIMLILANEREIHAGEFSIERIVRDENSVLQDGRADARKREKVASVARGAEPMRCRYKRRDVVDHKRRIQCVYPI</sequence>
<keyword evidence="2" id="KW-1185">Reference proteome</keyword>